<keyword evidence="2" id="KW-0238">DNA-binding</keyword>
<dbReference type="Pfam" id="PF13102">
    <property type="entry name" value="Phage_int_SAM_5"/>
    <property type="match status" value="1"/>
</dbReference>
<organism evidence="5 6">
    <name type="scientific">Mucilaginibacter psychrotolerans</name>
    <dbReference type="NCBI Taxonomy" id="1524096"/>
    <lineage>
        <taxon>Bacteria</taxon>
        <taxon>Pseudomonadati</taxon>
        <taxon>Bacteroidota</taxon>
        <taxon>Sphingobacteriia</taxon>
        <taxon>Sphingobacteriales</taxon>
        <taxon>Sphingobacteriaceae</taxon>
        <taxon>Mucilaginibacter</taxon>
    </lineage>
</organism>
<protein>
    <submittedName>
        <fullName evidence="5">Site-specific integrase</fullName>
    </submittedName>
</protein>
<keyword evidence="6" id="KW-1185">Reference proteome</keyword>
<dbReference type="Proteomes" id="UP000297540">
    <property type="component" value="Unassembled WGS sequence"/>
</dbReference>
<proteinExistence type="inferred from homology"/>
<dbReference type="InterPro" id="IPR013762">
    <property type="entry name" value="Integrase-like_cat_sf"/>
</dbReference>
<dbReference type="EMBL" id="SOZE01000021">
    <property type="protein sequence ID" value="TFF35501.1"/>
    <property type="molecule type" value="Genomic_DNA"/>
</dbReference>
<dbReference type="AlphaFoldDB" id="A0A4Y8S9Z0"/>
<dbReference type="PROSITE" id="PS51898">
    <property type="entry name" value="TYR_RECOMBINASE"/>
    <property type="match status" value="1"/>
</dbReference>
<evidence type="ECO:0000313" key="5">
    <source>
        <dbReference type="EMBL" id="TFF35501.1"/>
    </source>
</evidence>
<gene>
    <name evidence="5" type="ORF">E2R66_18615</name>
</gene>
<dbReference type="InterPro" id="IPR035386">
    <property type="entry name" value="Arm-DNA-bind_5"/>
</dbReference>
<dbReference type="CDD" id="cd01185">
    <property type="entry name" value="INTN1_C_like"/>
    <property type="match status" value="1"/>
</dbReference>
<dbReference type="OrthoDB" id="892893at2"/>
<dbReference type="InterPro" id="IPR010998">
    <property type="entry name" value="Integrase_recombinase_N"/>
</dbReference>
<comment type="similarity">
    <text evidence="1">Belongs to the 'phage' integrase family.</text>
</comment>
<evidence type="ECO:0000313" key="6">
    <source>
        <dbReference type="Proteomes" id="UP000297540"/>
    </source>
</evidence>
<dbReference type="RefSeq" id="WP_133233401.1">
    <property type="nucleotide sequence ID" value="NZ_SOZE01000021.1"/>
</dbReference>
<dbReference type="InterPro" id="IPR050090">
    <property type="entry name" value="Tyrosine_recombinase_XerCD"/>
</dbReference>
<name>A0A4Y8S9Z0_9SPHI</name>
<dbReference type="Gene3D" id="1.10.150.130">
    <property type="match status" value="1"/>
</dbReference>
<dbReference type="GO" id="GO:0006310">
    <property type="term" value="P:DNA recombination"/>
    <property type="evidence" value="ECO:0007669"/>
    <property type="project" value="UniProtKB-KW"/>
</dbReference>
<dbReference type="Gene3D" id="1.10.443.10">
    <property type="entry name" value="Intergrase catalytic core"/>
    <property type="match status" value="1"/>
</dbReference>
<dbReference type="InterPro" id="IPR002104">
    <property type="entry name" value="Integrase_catalytic"/>
</dbReference>
<dbReference type="InterPro" id="IPR025269">
    <property type="entry name" value="SAM-like_dom"/>
</dbReference>
<feature type="domain" description="Tyr recombinase" evidence="4">
    <location>
        <begin position="219"/>
        <end position="403"/>
    </location>
</feature>
<evidence type="ECO:0000259" key="4">
    <source>
        <dbReference type="PROSITE" id="PS51898"/>
    </source>
</evidence>
<sequence length="411" mass="47772">MLEKSLGLMFFLKHPKNYEQGDKYIYLRITVDGVSKELSTKRVWDPARWHVKSGRAQGTKEDAKALNVMLDTITLKAQEARRQLIEENRDISSQAIKDFLTGIDNRKMILNVFADHNKQIEALIGKEYAWGTFDLFNRTYDHTKAFIKWKYGVEDLEIKKLDYEFISQYSFWLKTVRNCQHNTSVKYLTYFKKIVLLCVKHDWLQKDPFHAFKMTKKEVEKPFLTDQELEVISKKKFPSVRLSNVRDLFLFSCYTGLAYADLKKLRPDEIGVGVDGEMWIMTHRQKTDTASRIPLLEESVKILEKYQGHACSVVTGTVFPILTNQKMNAYLKEIADVCGIIKNLTFHTARHTFATTVTLSNGVPIETVAKMLGHKNLRQTQHYAKVLDMKVGNDMQLLREILRKRSKISEV</sequence>
<dbReference type="PANTHER" id="PTHR30349">
    <property type="entry name" value="PHAGE INTEGRASE-RELATED"/>
    <property type="match status" value="1"/>
</dbReference>
<accession>A0A4Y8S9Z0</accession>
<dbReference type="PANTHER" id="PTHR30349:SF64">
    <property type="entry name" value="PROPHAGE INTEGRASE INTD-RELATED"/>
    <property type="match status" value="1"/>
</dbReference>
<dbReference type="GO" id="GO:0003677">
    <property type="term" value="F:DNA binding"/>
    <property type="evidence" value="ECO:0007669"/>
    <property type="project" value="UniProtKB-KW"/>
</dbReference>
<reference evidence="5 6" key="1">
    <citation type="journal article" date="2017" name="Int. J. Syst. Evol. Microbiol.">
        <title>Mucilaginibacterpsychrotolerans sp. nov., isolated from peatlands.</title>
        <authorList>
            <person name="Deng Y."/>
            <person name="Shen L."/>
            <person name="Xu B."/>
            <person name="Liu Y."/>
            <person name="Gu Z."/>
            <person name="Liu H."/>
            <person name="Zhou Y."/>
        </authorList>
    </citation>
    <scope>NUCLEOTIDE SEQUENCE [LARGE SCALE GENOMIC DNA]</scope>
    <source>
        <strain evidence="5 6">NH7-4</strain>
    </source>
</reference>
<dbReference type="InterPro" id="IPR011010">
    <property type="entry name" value="DNA_brk_join_enz"/>
</dbReference>
<dbReference type="Pfam" id="PF17293">
    <property type="entry name" value="Arm-DNA-bind_5"/>
    <property type="match status" value="1"/>
</dbReference>
<evidence type="ECO:0000256" key="3">
    <source>
        <dbReference type="ARBA" id="ARBA00023172"/>
    </source>
</evidence>
<comment type="caution">
    <text evidence="5">The sequence shown here is derived from an EMBL/GenBank/DDBJ whole genome shotgun (WGS) entry which is preliminary data.</text>
</comment>
<dbReference type="GO" id="GO:0015074">
    <property type="term" value="P:DNA integration"/>
    <property type="evidence" value="ECO:0007669"/>
    <property type="project" value="InterPro"/>
</dbReference>
<evidence type="ECO:0000256" key="2">
    <source>
        <dbReference type="ARBA" id="ARBA00023125"/>
    </source>
</evidence>
<dbReference type="SUPFAM" id="SSF56349">
    <property type="entry name" value="DNA breaking-rejoining enzymes"/>
    <property type="match status" value="1"/>
</dbReference>
<dbReference type="Pfam" id="PF00589">
    <property type="entry name" value="Phage_integrase"/>
    <property type="match status" value="1"/>
</dbReference>
<keyword evidence="3" id="KW-0233">DNA recombination</keyword>
<evidence type="ECO:0000256" key="1">
    <source>
        <dbReference type="ARBA" id="ARBA00008857"/>
    </source>
</evidence>